<dbReference type="AlphaFoldDB" id="A0A7X6KY45"/>
<dbReference type="EMBL" id="JAAXOX010000014">
    <property type="protein sequence ID" value="NKY24318.1"/>
    <property type="molecule type" value="Genomic_DNA"/>
</dbReference>
<accession>A0A7X6KY45</accession>
<name>A0A7X6KY45_9CELL</name>
<reference evidence="1 2" key="1">
    <citation type="submission" date="2020-04" db="EMBL/GenBank/DDBJ databases">
        <title>MicrobeNet Type strains.</title>
        <authorList>
            <person name="Nicholson A.C."/>
        </authorList>
    </citation>
    <scope>NUCLEOTIDE SEQUENCE [LARGE SCALE GENOMIC DNA]</scope>
    <source>
        <strain evidence="1 2">ATCC BAA-788</strain>
    </source>
</reference>
<proteinExistence type="predicted"/>
<evidence type="ECO:0000313" key="2">
    <source>
        <dbReference type="Proteomes" id="UP000581206"/>
    </source>
</evidence>
<dbReference type="Proteomes" id="UP000581206">
    <property type="component" value="Unassembled WGS sequence"/>
</dbReference>
<protein>
    <submittedName>
        <fullName evidence="1">Uncharacterized protein</fullName>
    </submittedName>
</protein>
<keyword evidence="2" id="KW-1185">Reference proteome</keyword>
<dbReference type="RefSeq" id="WP_168631453.1">
    <property type="nucleotide sequence ID" value="NZ_BONL01000036.1"/>
</dbReference>
<organism evidence="1 2">
    <name type="scientific">Cellulomonas denverensis</name>
    <dbReference type="NCBI Taxonomy" id="264297"/>
    <lineage>
        <taxon>Bacteria</taxon>
        <taxon>Bacillati</taxon>
        <taxon>Actinomycetota</taxon>
        <taxon>Actinomycetes</taxon>
        <taxon>Micrococcales</taxon>
        <taxon>Cellulomonadaceae</taxon>
        <taxon>Cellulomonas</taxon>
    </lineage>
</organism>
<sequence length="96" mass="10543">MNADQPTRLNATAVALLEAIGVSVRDFALYYWADGVWHGDTCGCPDDRCAGHHHAEGVECCECFSAEYDDLKERQYDAMKAARREPPPPSGTPSRA</sequence>
<gene>
    <name evidence="1" type="ORF">HGA03_16750</name>
</gene>
<comment type="caution">
    <text evidence="1">The sequence shown here is derived from an EMBL/GenBank/DDBJ whole genome shotgun (WGS) entry which is preliminary data.</text>
</comment>
<evidence type="ECO:0000313" key="1">
    <source>
        <dbReference type="EMBL" id="NKY24318.1"/>
    </source>
</evidence>